<protein>
    <recommendedName>
        <fullName evidence="5">SPOR domain-containing protein</fullName>
    </recommendedName>
</protein>
<proteinExistence type="predicted"/>
<evidence type="ECO:0008006" key="5">
    <source>
        <dbReference type="Google" id="ProtNLM"/>
    </source>
</evidence>
<feature type="signal peptide" evidence="2">
    <location>
        <begin position="1"/>
        <end position="23"/>
    </location>
</feature>
<dbReference type="Proteomes" id="UP001527882">
    <property type="component" value="Unassembled WGS sequence"/>
</dbReference>
<evidence type="ECO:0000313" key="4">
    <source>
        <dbReference type="Proteomes" id="UP001527882"/>
    </source>
</evidence>
<feature type="chain" id="PRO_5047097974" description="SPOR domain-containing protein" evidence="2">
    <location>
        <begin position="24"/>
        <end position="134"/>
    </location>
</feature>
<accession>A0ABT4Q375</accession>
<keyword evidence="2" id="KW-0732">Signal</keyword>
<keyword evidence="4" id="KW-1185">Reference proteome</keyword>
<gene>
    <name evidence="3" type="ORF">O9H85_01955</name>
</gene>
<evidence type="ECO:0000256" key="1">
    <source>
        <dbReference type="SAM" id="MobiDB-lite"/>
    </source>
</evidence>
<comment type="caution">
    <text evidence="3">The sequence shown here is derived from an EMBL/GenBank/DDBJ whole genome shotgun (WGS) entry which is preliminary data.</text>
</comment>
<sequence length="134" mass="13289">MVKAAAAAMLLSVWLAGCSSSQSKDAGAAKAGSAAMNSAKNDAAAVGTNSSSATQSGAAKEALPAVSPGAGFTGKDGAPASADPFSRKIIYSGRLTMQVDNYAQKQAEVQEAVKLAGMCCSSTRACRLPKKAGT</sequence>
<feature type="region of interest" description="Disordered" evidence="1">
    <location>
        <begin position="43"/>
        <end position="62"/>
    </location>
</feature>
<dbReference type="PROSITE" id="PS51257">
    <property type="entry name" value="PROKAR_LIPOPROTEIN"/>
    <property type="match status" value="1"/>
</dbReference>
<feature type="compositionally biased region" description="Polar residues" evidence="1">
    <location>
        <begin position="47"/>
        <end position="57"/>
    </location>
</feature>
<dbReference type="EMBL" id="JAQAGZ010000001">
    <property type="protein sequence ID" value="MCZ8511222.1"/>
    <property type="molecule type" value="Genomic_DNA"/>
</dbReference>
<evidence type="ECO:0000256" key="2">
    <source>
        <dbReference type="SAM" id="SignalP"/>
    </source>
</evidence>
<dbReference type="RefSeq" id="WP_269879586.1">
    <property type="nucleotide sequence ID" value="NZ_JAQAGZ010000001.1"/>
</dbReference>
<reference evidence="3 4" key="1">
    <citation type="submission" date="2022-12" db="EMBL/GenBank/DDBJ databases">
        <title>Draft genome sequence of Paenibacillus sp. dW9.</title>
        <authorList>
            <person name="Choi E.-W."/>
            <person name="Kim D.-U."/>
        </authorList>
    </citation>
    <scope>NUCLEOTIDE SEQUENCE [LARGE SCALE GENOMIC DNA]</scope>
    <source>
        <strain evidence="4">dW9</strain>
    </source>
</reference>
<organism evidence="3 4">
    <name type="scientific">Paenibacillus gyeongsangnamensis</name>
    <dbReference type="NCBI Taxonomy" id="3388067"/>
    <lineage>
        <taxon>Bacteria</taxon>
        <taxon>Bacillati</taxon>
        <taxon>Bacillota</taxon>
        <taxon>Bacilli</taxon>
        <taxon>Bacillales</taxon>
        <taxon>Paenibacillaceae</taxon>
        <taxon>Paenibacillus</taxon>
    </lineage>
</organism>
<evidence type="ECO:0000313" key="3">
    <source>
        <dbReference type="EMBL" id="MCZ8511222.1"/>
    </source>
</evidence>
<name>A0ABT4Q375_9BACL</name>